<proteinExistence type="predicted"/>
<dbReference type="AlphaFoldDB" id="T1UBW0"/>
<protein>
    <submittedName>
        <fullName evidence="1">Uncharacterized protein</fullName>
    </submittedName>
</protein>
<dbReference type="KEGG" id="hpys:HPSA20_1167"/>
<organism evidence="1 2">
    <name type="scientific">Helicobacter pylori SouthAfrica20</name>
    <dbReference type="NCBI Taxonomy" id="1352356"/>
    <lineage>
        <taxon>Bacteria</taxon>
        <taxon>Pseudomonadati</taxon>
        <taxon>Campylobacterota</taxon>
        <taxon>Epsilonproteobacteria</taxon>
        <taxon>Campylobacterales</taxon>
        <taxon>Helicobacteraceae</taxon>
        <taxon>Helicobacter</taxon>
    </lineage>
</organism>
<accession>T1UBW0</accession>
<sequence length="46" mass="4977">MLGISLSSSSVLSLACSFVNPNLLYCFSLLSNMCANPQVLECIKKH</sequence>
<dbReference type="EMBL" id="CP006691">
    <property type="protein sequence ID" value="AGT74387.1"/>
    <property type="molecule type" value="Genomic_DNA"/>
</dbReference>
<dbReference type="HOGENOM" id="CLU_3184543_0_0_7"/>
<gene>
    <name evidence="1" type="ORF">HPSA20_1167</name>
</gene>
<reference evidence="1 2" key="1">
    <citation type="journal article" date="2013" name="Genome Announc.">
        <title>Genome Sequences of Three hpAfrica2 Strains of Helicobacter pylori.</title>
        <authorList>
            <person name="Duncan S.S."/>
            <person name="Bertoli M.T."/>
            <person name="Kersulyte D."/>
            <person name="Valk P.L."/>
            <person name="Tamma S."/>
            <person name="Segal I."/>
            <person name="McClain M.S."/>
            <person name="Cover T.L."/>
            <person name="Berg D.E."/>
        </authorList>
    </citation>
    <scope>NUCLEOTIDE SEQUENCE [LARGE SCALE GENOMIC DNA]</scope>
    <source>
        <strain evidence="1">SouthAfrica20</strain>
    </source>
</reference>
<evidence type="ECO:0000313" key="2">
    <source>
        <dbReference type="Proteomes" id="UP000015920"/>
    </source>
</evidence>
<name>T1UBW0_HELPX</name>
<dbReference type="PATRIC" id="fig|1352356.3.peg.1139"/>
<evidence type="ECO:0000313" key="1">
    <source>
        <dbReference type="EMBL" id="AGT74387.1"/>
    </source>
</evidence>
<dbReference type="Proteomes" id="UP000015920">
    <property type="component" value="Chromosome"/>
</dbReference>